<feature type="coiled-coil region" evidence="1">
    <location>
        <begin position="173"/>
        <end position="202"/>
    </location>
</feature>
<keyword evidence="1" id="KW-0175">Coiled coil</keyword>
<reference evidence="3 4" key="1">
    <citation type="submission" date="2021-06" db="EMBL/GenBank/DDBJ databases">
        <title>Chromosome-level genome assembly of the red-tail catfish (Hemibagrus wyckioides).</title>
        <authorList>
            <person name="Shao F."/>
        </authorList>
    </citation>
    <scope>NUCLEOTIDE SEQUENCE [LARGE SCALE GENOMIC DNA]</scope>
    <source>
        <strain evidence="3">EC202008001</strain>
        <tissue evidence="3">Blood</tissue>
    </source>
</reference>
<organism evidence="3 4">
    <name type="scientific">Hemibagrus wyckioides</name>
    <dbReference type="NCBI Taxonomy" id="337641"/>
    <lineage>
        <taxon>Eukaryota</taxon>
        <taxon>Metazoa</taxon>
        <taxon>Chordata</taxon>
        <taxon>Craniata</taxon>
        <taxon>Vertebrata</taxon>
        <taxon>Euteleostomi</taxon>
        <taxon>Actinopterygii</taxon>
        <taxon>Neopterygii</taxon>
        <taxon>Teleostei</taxon>
        <taxon>Ostariophysi</taxon>
        <taxon>Siluriformes</taxon>
        <taxon>Bagridae</taxon>
        <taxon>Hemibagrus</taxon>
    </lineage>
</organism>
<dbReference type="OrthoDB" id="8952491at2759"/>
<sequence>MVDPCYTGLSITSIALLMSVGLNIFLYYLRRRDRQNRDVGMPLYQDSFHSDRFEDEERQDQDNPIYGNIFVDGVGGSMSMAEYGNNVQMPKQVTRQDEKSDPEDVSYASLDLRLAQKRKKKKRYQERQNQMHMVQTHAAPVPQKRCMERGANYDVALPSRTSSLIVSRSSIYLNSHQVALETEELQREREREKERETEWKSTHEWEMMMKLHGNTDHSLGSSESCHDQGS</sequence>
<evidence type="ECO:0000313" key="3">
    <source>
        <dbReference type="EMBL" id="KAG7322392.1"/>
    </source>
</evidence>
<dbReference type="AlphaFoldDB" id="A0A9D3NHG1"/>
<keyword evidence="2" id="KW-0472">Membrane</keyword>
<keyword evidence="2" id="KW-0812">Transmembrane</keyword>
<evidence type="ECO:0000313" key="4">
    <source>
        <dbReference type="Proteomes" id="UP000824219"/>
    </source>
</evidence>
<name>A0A9D3NHG1_9TELE</name>
<proteinExistence type="predicted"/>
<keyword evidence="4" id="KW-1185">Reference proteome</keyword>
<feature type="transmembrane region" description="Helical" evidence="2">
    <location>
        <begin position="6"/>
        <end position="29"/>
    </location>
</feature>
<dbReference type="Proteomes" id="UP000824219">
    <property type="component" value="Linkage Group LG16"/>
</dbReference>
<keyword evidence="2" id="KW-1133">Transmembrane helix</keyword>
<dbReference type="EMBL" id="JAHKSW010000016">
    <property type="protein sequence ID" value="KAG7322392.1"/>
    <property type="molecule type" value="Genomic_DNA"/>
</dbReference>
<protein>
    <submittedName>
        <fullName evidence="3">Uncharacterized protein</fullName>
    </submittedName>
</protein>
<comment type="caution">
    <text evidence="3">The sequence shown here is derived from an EMBL/GenBank/DDBJ whole genome shotgun (WGS) entry which is preliminary data.</text>
</comment>
<gene>
    <name evidence="3" type="ORF">KOW79_013738</name>
</gene>
<evidence type="ECO:0000256" key="1">
    <source>
        <dbReference type="SAM" id="Coils"/>
    </source>
</evidence>
<evidence type="ECO:0000256" key="2">
    <source>
        <dbReference type="SAM" id="Phobius"/>
    </source>
</evidence>
<accession>A0A9D3NHG1</accession>